<dbReference type="AlphaFoldDB" id="A0A6L9MCW8"/>
<evidence type="ECO:0000313" key="1">
    <source>
        <dbReference type="EMBL" id="NDV85674.1"/>
    </source>
</evidence>
<gene>
    <name evidence="1" type="ORF">GTW51_03060</name>
</gene>
<evidence type="ECO:0000313" key="2">
    <source>
        <dbReference type="Proteomes" id="UP000476332"/>
    </source>
</evidence>
<protein>
    <submittedName>
        <fullName evidence="1">Uncharacterized protein</fullName>
    </submittedName>
</protein>
<reference evidence="1 2" key="1">
    <citation type="submission" date="2020-01" db="EMBL/GenBank/DDBJ databases">
        <title>Genomes of bacteria type strains.</title>
        <authorList>
            <person name="Chen J."/>
            <person name="Zhu S."/>
            <person name="Chen J."/>
        </authorList>
    </citation>
    <scope>NUCLEOTIDE SEQUENCE [LARGE SCALE GENOMIC DNA]</scope>
    <source>
        <strain evidence="1 2">KCTC 52919</strain>
    </source>
</reference>
<sequence>MNSDAFLLASALFPVSFAAMNLACAPFASFAAAASVGSARSAGLLLGLLIGGRRTR</sequence>
<organism evidence="1 2">
    <name type="scientific">Aurantimonas aggregata</name>
    <dbReference type="NCBI Taxonomy" id="2047720"/>
    <lineage>
        <taxon>Bacteria</taxon>
        <taxon>Pseudomonadati</taxon>
        <taxon>Pseudomonadota</taxon>
        <taxon>Alphaproteobacteria</taxon>
        <taxon>Hyphomicrobiales</taxon>
        <taxon>Aurantimonadaceae</taxon>
        <taxon>Aurantimonas</taxon>
    </lineage>
</organism>
<comment type="caution">
    <text evidence="1">The sequence shown here is derived from an EMBL/GenBank/DDBJ whole genome shotgun (WGS) entry which is preliminary data.</text>
</comment>
<accession>A0A6L9MCW8</accession>
<name>A0A6L9MCW8_9HYPH</name>
<proteinExistence type="predicted"/>
<dbReference type="RefSeq" id="WP_163042380.1">
    <property type="nucleotide sequence ID" value="NZ_JAAAMJ010000001.1"/>
</dbReference>
<dbReference type="Proteomes" id="UP000476332">
    <property type="component" value="Unassembled WGS sequence"/>
</dbReference>
<dbReference type="EMBL" id="JAAAMJ010000001">
    <property type="protein sequence ID" value="NDV85674.1"/>
    <property type="molecule type" value="Genomic_DNA"/>
</dbReference>
<keyword evidence="2" id="KW-1185">Reference proteome</keyword>